<comment type="caution">
    <text evidence="2">The sequence shown here is derived from an EMBL/GenBank/DDBJ whole genome shotgun (WGS) entry which is preliminary data.</text>
</comment>
<name>A0A502EPT0_9FLAO</name>
<dbReference type="RefSeq" id="WP_140509348.1">
    <property type="nucleotide sequence ID" value="NZ_RCZH01000011.1"/>
</dbReference>
<evidence type="ECO:0000313" key="3">
    <source>
        <dbReference type="Proteomes" id="UP000319700"/>
    </source>
</evidence>
<keyword evidence="1" id="KW-1133">Transmembrane helix</keyword>
<keyword evidence="1" id="KW-0812">Transmembrane</keyword>
<protein>
    <submittedName>
        <fullName evidence="2">Uncharacterized protein</fullName>
    </submittedName>
</protein>
<organism evidence="2 3">
    <name type="scientific">Flavobacterium pectinovorum</name>
    <dbReference type="NCBI Taxonomy" id="29533"/>
    <lineage>
        <taxon>Bacteria</taxon>
        <taxon>Pseudomonadati</taxon>
        <taxon>Bacteroidota</taxon>
        <taxon>Flavobacteriia</taxon>
        <taxon>Flavobacteriales</taxon>
        <taxon>Flavobacteriaceae</taxon>
        <taxon>Flavobacterium</taxon>
    </lineage>
</organism>
<evidence type="ECO:0000256" key="1">
    <source>
        <dbReference type="SAM" id="Phobius"/>
    </source>
</evidence>
<feature type="transmembrane region" description="Helical" evidence="1">
    <location>
        <begin position="6"/>
        <end position="25"/>
    </location>
</feature>
<dbReference type="OrthoDB" id="798522at2"/>
<proteinExistence type="predicted"/>
<dbReference type="EMBL" id="RCZH01000011">
    <property type="protein sequence ID" value="TPG38201.1"/>
    <property type="molecule type" value="Genomic_DNA"/>
</dbReference>
<dbReference type="AlphaFoldDB" id="A0A502EPT0"/>
<evidence type="ECO:0000313" key="2">
    <source>
        <dbReference type="EMBL" id="TPG38201.1"/>
    </source>
</evidence>
<accession>A0A502EPT0</accession>
<dbReference type="Proteomes" id="UP000319700">
    <property type="component" value="Unassembled WGS sequence"/>
</dbReference>
<gene>
    <name evidence="2" type="ORF">EAH81_17385</name>
</gene>
<sequence length="106" mass="12632">MKLKFLPLTIVFAIWIMGVCINKYFSVQEKNISIDLIITNIERTPTNRLFLYNDGNLINLSNYTFMYYDDIKIGDSIIKKENDDKLYFYRKNPKGKYEKNFTLLPN</sequence>
<keyword evidence="3" id="KW-1185">Reference proteome</keyword>
<keyword evidence="1" id="KW-0472">Membrane</keyword>
<reference evidence="2 3" key="1">
    <citation type="journal article" date="2019" name="Environ. Microbiol.">
        <title>Species interactions and distinct microbial communities in high Arctic permafrost affected cryosols are associated with the CH4 and CO2 gas fluxes.</title>
        <authorList>
            <person name="Altshuler I."/>
            <person name="Hamel J."/>
            <person name="Turney S."/>
            <person name="Magnuson E."/>
            <person name="Levesque R."/>
            <person name="Greer C."/>
            <person name="Whyte L.G."/>
        </authorList>
    </citation>
    <scope>NUCLEOTIDE SEQUENCE [LARGE SCALE GENOMIC DNA]</scope>
    <source>
        <strain evidence="2 3">42</strain>
    </source>
</reference>